<reference evidence="3 4" key="1">
    <citation type="submission" date="2018-06" db="EMBL/GenBank/DDBJ databases">
        <title>Extensive metabolic versatility and redundancy in microbially diverse, dynamic hydrothermal sediments.</title>
        <authorList>
            <person name="Dombrowski N."/>
            <person name="Teske A."/>
            <person name="Baker B.J."/>
        </authorList>
    </citation>
    <scope>NUCLEOTIDE SEQUENCE [LARGE SCALE GENOMIC DNA]</scope>
    <source>
        <strain evidence="3">B36_G15</strain>
    </source>
</reference>
<proteinExistence type="predicted"/>
<dbReference type="InterPro" id="IPR026444">
    <property type="entry name" value="Secre_tail"/>
</dbReference>
<dbReference type="EMBL" id="QNBE01000154">
    <property type="protein sequence ID" value="RKX68521.1"/>
    <property type="molecule type" value="Genomic_DNA"/>
</dbReference>
<dbReference type="Gene3D" id="2.120.10.70">
    <property type="entry name" value="Fucose-specific lectin"/>
    <property type="match status" value="1"/>
</dbReference>
<evidence type="ECO:0000256" key="1">
    <source>
        <dbReference type="SAM" id="Phobius"/>
    </source>
</evidence>
<dbReference type="AlphaFoldDB" id="A0A660SES8"/>
<keyword evidence="1" id="KW-0812">Transmembrane</keyword>
<name>A0A660SES8_UNCW3</name>
<feature type="transmembrane region" description="Helical" evidence="1">
    <location>
        <begin position="56"/>
        <end position="76"/>
    </location>
</feature>
<protein>
    <recommendedName>
        <fullName evidence="2">Secretion system C-terminal sorting domain-containing protein</fullName>
    </recommendedName>
</protein>
<keyword evidence="1" id="KW-0472">Membrane</keyword>
<keyword evidence="1" id="KW-1133">Transmembrane helix</keyword>
<evidence type="ECO:0000313" key="4">
    <source>
        <dbReference type="Proteomes" id="UP000268469"/>
    </source>
</evidence>
<dbReference type="NCBIfam" id="TIGR04183">
    <property type="entry name" value="Por_Secre_tail"/>
    <property type="match status" value="1"/>
</dbReference>
<comment type="caution">
    <text evidence="3">The sequence shown here is derived from an EMBL/GenBank/DDBJ whole genome shotgun (WGS) entry which is preliminary data.</text>
</comment>
<evidence type="ECO:0000259" key="2">
    <source>
        <dbReference type="Pfam" id="PF18962"/>
    </source>
</evidence>
<evidence type="ECO:0000313" key="3">
    <source>
        <dbReference type="EMBL" id="RKX68521.1"/>
    </source>
</evidence>
<accession>A0A660SES8</accession>
<organism evidence="3 4">
    <name type="scientific">candidate division WOR-3 bacterium</name>
    <dbReference type="NCBI Taxonomy" id="2052148"/>
    <lineage>
        <taxon>Bacteria</taxon>
        <taxon>Bacteria division WOR-3</taxon>
    </lineage>
</organism>
<dbReference type="Proteomes" id="UP000268469">
    <property type="component" value="Unassembled WGS sequence"/>
</dbReference>
<gene>
    <name evidence="3" type="ORF">DRP53_10600</name>
</gene>
<feature type="domain" description="Secretion system C-terminal sorting" evidence="2">
    <location>
        <begin position="460"/>
        <end position="535"/>
    </location>
</feature>
<dbReference type="Pfam" id="PF18962">
    <property type="entry name" value="Por_Secre_tail"/>
    <property type="match status" value="1"/>
</dbReference>
<feature type="transmembrane region" description="Helical" evidence="1">
    <location>
        <begin position="20"/>
        <end position="44"/>
    </location>
</feature>
<sequence>MTLPTIGIQKMLKNDHGESVMNGLPTAVLKVVIDIITQVNYFRIMRSLDSRLDGKVLFGMFIILIFSTVGFGQINWEIEIVDSLNGYEHLQSLALAVDTLNIPHIVYNTPVYGNSKIIYASRIGGSWQKEVVESGLFYYGFSLIFDSNNIPHLSYCRLDEAINKTYICHAWKEEAGWRIDLVDSITGDFEGWQNWIVYRKTSIALDTSNLPAIAYSSRNIADSITYNKFAHYNGTNWDTSIVEYDSAYANTQERPTDFSPSLDFNSGNIPYIAFQQISIYPHQPYDTLKIAHYNDTLNRWLVEPIFNTIDPWFMVSLKLNKLDYPMIAHNISGCLCFTWWDGASWRTDWIQGIGWYRTKYHLQLDSLENPHILYLPDPLVAHPSYCYKEGNTWHLCGWVEPDPECLTLADISFSFDHNYQPHVAYQFSKSNKLGIKYAKGTFVGVEDELTASARIFLLEISPNPFHDRLRIKLKMGDWKWNPEAISLRIFDASGRPVRQFDHLVSNQFFWDGKKFPPGVYFVHLSTPNGSETRKALLLK</sequence>